<dbReference type="Gene3D" id="1.10.4080.10">
    <property type="entry name" value="ADP-ribosylation/Crystallin J1"/>
    <property type="match status" value="1"/>
</dbReference>
<evidence type="ECO:0000256" key="1">
    <source>
        <dbReference type="ARBA" id="ARBA00010702"/>
    </source>
</evidence>
<evidence type="ECO:0000256" key="2">
    <source>
        <dbReference type="ARBA" id="ARBA00022801"/>
    </source>
</evidence>
<feature type="compositionally biased region" description="Low complexity" evidence="4">
    <location>
        <begin position="441"/>
        <end position="450"/>
    </location>
</feature>
<evidence type="ECO:0000256" key="4">
    <source>
        <dbReference type="SAM" id="MobiDB-lite"/>
    </source>
</evidence>
<evidence type="ECO:0000313" key="6">
    <source>
        <dbReference type="Proteomes" id="UP000627538"/>
    </source>
</evidence>
<dbReference type="EMBL" id="JACRUO010000001">
    <property type="protein sequence ID" value="MBD3689802.1"/>
    <property type="molecule type" value="Genomic_DNA"/>
</dbReference>
<gene>
    <name evidence="5" type="ORF">H8R10_06120</name>
</gene>
<dbReference type="RefSeq" id="WP_191071825.1">
    <property type="nucleotide sequence ID" value="NZ_CP060506.1"/>
</dbReference>
<name>A0A8I0GFC0_9ACTO</name>
<proteinExistence type="inferred from homology"/>
<feature type="binding site" evidence="3">
    <location>
        <position position="80"/>
    </location>
    <ligand>
        <name>Mg(2+)</name>
        <dbReference type="ChEBI" id="CHEBI:18420"/>
        <label>1</label>
    </ligand>
</feature>
<organism evidence="5 6">
    <name type="scientific">Nanchangia anserum</name>
    <dbReference type="NCBI Taxonomy" id="2692125"/>
    <lineage>
        <taxon>Bacteria</taxon>
        <taxon>Bacillati</taxon>
        <taxon>Actinomycetota</taxon>
        <taxon>Actinomycetes</taxon>
        <taxon>Actinomycetales</taxon>
        <taxon>Actinomycetaceae</taxon>
        <taxon>Nanchangia</taxon>
    </lineage>
</organism>
<evidence type="ECO:0000256" key="3">
    <source>
        <dbReference type="PIRSR" id="PIRSR605502-1"/>
    </source>
</evidence>
<dbReference type="AlphaFoldDB" id="A0A8I0GFC0"/>
<keyword evidence="3" id="KW-0460">Magnesium</keyword>
<feature type="compositionally biased region" description="Basic and acidic residues" evidence="4">
    <location>
        <begin position="452"/>
        <end position="462"/>
    </location>
</feature>
<feature type="compositionally biased region" description="Basic and acidic residues" evidence="4">
    <location>
        <begin position="469"/>
        <end position="479"/>
    </location>
</feature>
<accession>A0A8I0GFC0</accession>
<dbReference type="InterPro" id="IPR050792">
    <property type="entry name" value="ADP-ribosylglycohydrolase"/>
</dbReference>
<comment type="similarity">
    <text evidence="1">Belongs to the ADP-ribosylglycohydrolase family.</text>
</comment>
<feature type="region of interest" description="Disordered" evidence="4">
    <location>
        <begin position="387"/>
        <end position="479"/>
    </location>
</feature>
<dbReference type="SUPFAM" id="SSF101478">
    <property type="entry name" value="ADP-ribosylglycohydrolase"/>
    <property type="match status" value="1"/>
</dbReference>
<feature type="binding site" evidence="3">
    <location>
        <position position="310"/>
    </location>
    <ligand>
        <name>Mg(2+)</name>
        <dbReference type="ChEBI" id="CHEBI:18420"/>
        <label>1</label>
    </ligand>
</feature>
<feature type="binding site" evidence="3">
    <location>
        <position position="81"/>
    </location>
    <ligand>
        <name>Mg(2+)</name>
        <dbReference type="ChEBI" id="CHEBI:18420"/>
        <label>1</label>
    </ligand>
</feature>
<dbReference type="InterPro" id="IPR036705">
    <property type="entry name" value="Ribosyl_crysJ1_sf"/>
</dbReference>
<dbReference type="GO" id="GO:0016787">
    <property type="term" value="F:hydrolase activity"/>
    <property type="evidence" value="ECO:0007669"/>
    <property type="project" value="UniProtKB-KW"/>
</dbReference>
<keyword evidence="3" id="KW-0479">Metal-binding</keyword>
<dbReference type="Proteomes" id="UP000627538">
    <property type="component" value="Unassembled WGS sequence"/>
</dbReference>
<dbReference type="Pfam" id="PF03747">
    <property type="entry name" value="ADP_ribosyl_GH"/>
    <property type="match status" value="1"/>
</dbReference>
<comment type="caution">
    <text evidence="5">The sequence shown here is derived from an EMBL/GenBank/DDBJ whole genome shotgun (WGS) entry which is preliminary data.</text>
</comment>
<keyword evidence="6" id="KW-1185">Reference proteome</keyword>
<reference evidence="5 6" key="1">
    <citation type="submission" date="2020-08" db="EMBL/GenBank/DDBJ databases">
        <title>Winkia gen. nov., sp. nov., isolated from faeces of the Anser albifrons in China.</title>
        <authorList>
            <person name="Liu Q."/>
        </authorList>
    </citation>
    <scope>NUCLEOTIDE SEQUENCE [LARGE SCALE GENOMIC DNA]</scope>
    <source>
        <strain evidence="5 6">C62</strain>
    </source>
</reference>
<evidence type="ECO:0000313" key="5">
    <source>
        <dbReference type="EMBL" id="MBD3689802.1"/>
    </source>
</evidence>
<protein>
    <submittedName>
        <fullName evidence="5">ADP-ribosylglycohydrolase family protein</fullName>
    </submittedName>
</protein>
<feature type="binding site" evidence="3">
    <location>
        <position position="311"/>
    </location>
    <ligand>
        <name>Mg(2+)</name>
        <dbReference type="ChEBI" id="CHEBI:18420"/>
        <label>1</label>
    </ligand>
</feature>
<comment type="cofactor">
    <cofactor evidence="3">
        <name>Mg(2+)</name>
        <dbReference type="ChEBI" id="CHEBI:18420"/>
    </cofactor>
    <text evidence="3">Binds 2 magnesium ions per subunit.</text>
</comment>
<feature type="binding site" evidence="3">
    <location>
        <position position="308"/>
    </location>
    <ligand>
        <name>Mg(2+)</name>
        <dbReference type="ChEBI" id="CHEBI:18420"/>
        <label>1</label>
    </ligand>
</feature>
<dbReference type="GO" id="GO:0046872">
    <property type="term" value="F:metal ion binding"/>
    <property type="evidence" value="ECO:0007669"/>
    <property type="project" value="UniProtKB-KW"/>
</dbReference>
<dbReference type="InterPro" id="IPR005502">
    <property type="entry name" value="Ribosyl_crysJ1"/>
</dbReference>
<keyword evidence="2 5" id="KW-0378">Hydrolase</keyword>
<dbReference type="PANTHER" id="PTHR16222">
    <property type="entry name" value="ADP-RIBOSYLGLYCOHYDROLASE"/>
    <property type="match status" value="1"/>
</dbReference>
<dbReference type="PANTHER" id="PTHR16222:SF24">
    <property type="entry name" value="ADP-RIBOSYLHYDROLASE ARH3"/>
    <property type="match status" value="1"/>
</dbReference>
<sequence>MVDDNGDARAHGHYQRHADVSVLASTAPLSVIVDRAAATLIGQACGDALGVPYEFRSPRLDGRPTMRGGGVGEYEPGEWSDETQLAICLAEVAATGVDLTLEETLDDIATRYIAAVRGGVRELDAQTRVVFDSVLYDDLPGRPAQKMRRGAAYFHRRTQRSAGNGALARTPIIGMTRIHDRRWTAAAARTIAELTHVDPIAGDACVLATEAIRAALVDPNCRPREWRRRLHLDAGLDLLPPQRRVEWRDWLNQAAQRYFKPPLDNSFTVTALQAAIGAIIQASTSVMCDDPTQAFTHAVEEAVRVGGDTDTIASMTGALMGAVVGTEAIPPSWRSAIHGWPGLDEDGLYDLAVASALAGVLGPESMSALIHGGDDLRGLVRTIEGGFASTSTSPDESVRPVTASGDGETRSQSGGGAGDEEANASLIIDVTAVPPAPTPPETAAVPVYVPESHPHQGEKDLFTPRPVSHRSDTPRRRQP</sequence>